<gene>
    <name evidence="3" type="ORF">H8E29_06205</name>
</gene>
<protein>
    <submittedName>
        <fullName evidence="3">LCP family protein</fullName>
    </submittedName>
</protein>
<dbReference type="AlphaFoldDB" id="A0A8J6NG09"/>
<dbReference type="InterPro" id="IPR004474">
    <property type="entry name" value="LytR_CpsA_psr"/>
</dbReference>
<evidence type="ECO:0000259" key="2">
    <source>
        <dbReference type="Pfam" id="PF03816"/>
    </source>
</evidence>
<organism evidence="3 4">
    <name type="scientific">Candidatus Desulfolinea nitratireducens</name>
    <dbReference type="NCBI Taxonomy" id="2841698"/>
    <lineage>
        <taxon>Bacteria</taxon>
        <taxon>Bacillati</taxon>
        <taxon>Chloroflexota</taxon>
        <taxon>Anaerolineae</taxon>
        <taxon>Anaerolineales</taxon>
        <taxon>Anaerolineales incertae sedis</taxon>
        <taxon>Candidatus Desulfolinea</taxon>
    </lineage>
</organism>
<evidence type="ECO:0000313" key="3">
    <source>
        <dbReference type="EMBL" id="MBC8334838.1"/>
    </source>
</evidence>
<dbReference type="InterPro" id="IPR050922">
    <property type="entry name" value="LytR/CpsA/Psr_CW_biosynth"/>
</dbReference>
<accession>A0A8J6NG09</accession>
<feature type="domain" description="Cell envelope-related transcriptional attenuator" evidence="2">
    <location>
        <begin position="114"/>
        <end position="278"/>
    </location>
</feature>
<proteinExistence type="inferred from homology"/>
<dbReference type="EMBL" id="JACNJN010000081">
    <property type="protein sequence ID" value="MBC8334838.1"/>
    <property type="molecule type" value="Genomic_DNA"/>
</dbReference>
<name>A0A8J6NG09_9CHLR</name>
<comment type="similarity">
    <text evidence="1">Belongs to the LytR/CpsA/Psr (LCP) family.</text>
</comment>
<dbReference type="Proteomes" id="UP000614469">
    <property type="component" value="Unassembled WGS sequence"/>
</dbReference>
<dbReference type="PANTHER" id="PTHR33392">
    <property type="entry name" value="POLYISOPRENYL-TEICHOIC ACID--PEPTIDOGLYCAN TEICHOIC ACID TRANSFERASE TAGU"/>
    <property type="match status" value="1"/>
</dbReference>
<dbReference type="Gene3D" id="3.40.630.190">
    <property type="entry name" value="LCP protein"/>
    <property type="match status" value="1"/>
</dbReference>
<dbReference type="PANTHER" id="PTHR33392:SF6">
    <property type="entry name" value="POLYISOPRENYL-TEICHOIC ACID--PEPTIDOGLYCAN TEICHOIC ACID TRANSFERASE TAGU"/>
    <property type="match status" value="1"/>
</dbReference>
<sequence>MNKSQKITFGIILSLICVLTLAILMIGSQAYSSWAQKPLGPVLDYPTPWDFPATWTVFPGEPQPTPLATGTLAPTLVFETETPSSPFLPCNNVPPMILLAIGSDARSDEYKYGRADVIRAIRVDFGLQKITVLAFPRDLWVKIPEVIDNLGTNQQKLNTAYYWGNPGLHYWDHPSEGPGLLALTMDRNFGLKPDHYIAVSMNVFVDVVDALGGLDIYLEEEVDGRYSYDRSKRLYFPAGEQHLSGEQALTLARTRNVSTFARTGHQNKVICELQKKIREPETLTKIPEIIAAFQDNIQTDLTPGQISQLACLGTQIPMRNIIFSSFPRNMFRSGTIYDPVGKQNTFIWKSDFDALRAYVDEFEAGRWPTLDTSSLATPEPGTSGCE</sequence>
<reference evidence="3 4" key="1">
    <citation type="submission" date="2020-08" db="EMBL/GenBank/DDBJ databases">
        <title>Bridging the membrane lipid divide: bacteria of the FCB group superphylum have the potential to synthesize archaeal ether lipids.</title>
        <authorList>
            <person name="Villanueva L."/>
            <person name="Von Meijenfeldt F.A.B."/>
            <person name="Westbye A.B."/>
            <person name="Yadav S."/>
            <person name="Hopmans E.C."/>
            <person name="Dutilh B.E."/>
            <person name="Sinninghe Damste J.S."/>
        </authorList>
    </citation>
    <scope>NUCLEOTIDE SEQUENCE [LARGE SCALE GENOMIC DNA]</scope>
    <source>
        <strain evidence="3">NIOZ-UU36</strain>
    </source>
</reference>
<evidence type="ECO:0000313" key="4">
    <source>
        <dbReference type="Proteomes" id="UP000614469"/>
    </source>
</evidence>
<evidence type="ECO:0000256" key="1">
    <source>
        <dbReference type="ARBA" id="ARBA00006068"/>
    </source>
</evidence>
<comment type="caution">
    <text evidence="3">The sequence shown here is derived from an EMBL/GenBank/DDBJ whole genome shotgun (WGS) entry which is preliminary data.</text>
</comment>
<dbReference type="NCBIfam" id="TIGR00350">
    <property type="entry name" value="lytR_cpsA_psr"/>
    <property type="match status" value="1"/>
</dbReference>
<dbReference type="Pfam" id="PF03816">
    <property type="entry name" value="LytR_cpsA_psr"/>
    <property type="match status" value="1"/>
</dbReference>